<evidence type="ECO:0000313" key="2">
    <source>
        <dbReference type="EMBL" id="KAA9085383.1"/>
    </source>
</evidence>
<dbReference type="OrthoDB" id="4231069at2"/>
<proteinExistence type="inferred from homology"/>
<dbReference type="Gene3D" id="1.10.287.1060">
    <property type="entry name" value="ESAT-6-like"/>
    <property type="match status" value="1"/>
</dbReference>
<evidence type="ECO:0000256" key="1">
    <source>
        <dbReference type="RuleBase" id="RU362001"/>
    </source>
</evidence>
<comment type="caution">
    <text evidence="2">The sequence shown here is derived from an EMBL/GenBank/DDBJ whole genome shotgun (WGS) entry which is preliminary data.</text>
</comment>
<evidence type="ECO:0000313" key="3">
    <source>
        <dbReference type="Proteomes" id="UP000327039"/>
    </source>
</evidence>
<gene>
    <name evidence="2" type="ORF">F6B42_13020</name>
</gene>
<comment type="similarity">
    <text evidence="1">Belongs to the WXG100 family.</text>
</comment>
<accession>A0A5J5IP38</accession>
<sequence>MTVFSVDSDAVLTATAGIRGTASRIESDTAAMMAQLVQLQSSWTGGAALAFQSVAERWSAAQREVETALADIAAALDTAGQQYLQAEQAATGLFR</sequence>
<dbReference type="EMBL" id="VYRZ01000003">
    <property type="protein sequence ID" value="KAA9085383.1"/>
    <property type="molecule type" value="Genomic_DNA"/>
</dbReference>
<dbReference type="RefSeq" id="WP_150420105.1">
    <property type="nucleotide sequence ID" value="NZ_VYRZ01000003.1"/>
</dbReference>
<dbReference type="Proteomes" id="UP000327039">
    <property type="component" value="Unassembled WGS sequence"/>
</dbReference>
<dbReference type="InterPro" id="IPR036689">
    <property type="entry name" value="ESAT-6-like_sf"/>
</dbReference>
<protein>
    <recommendedName>
        <fullName evidence="1">ESAT-6-like protein</fullName>
    </recommendedName>
</protein>
<dbReference type="InterPro" id="IPR010310">
    <property type="entry name" value="T7SS_ESAT-6-like"/>
</dbReference>
<keyword evidence="3" id="KW-1185">Reference proteome</keyword>
<reference evidence="3" key="1">
    <citation type="submission" date="2019-09" db="EMBL/GenBank/DDBJ databases">
        <title>Mumia zhuanghuii sp. nov. isolated from the intestinal contents of plateau pika (Ochotona curzoniae) in the Qinghai-Tibet plateau of China.</title>
        <authorList>
            <person name="Tian Z."/>
        </authorList>
    </citation>
    <scope>NUCLEOTIDE SEQUENCE [LARGE SCALE GENOMIC DNA]</scope>
    <source>
        <strain evidence="3">DSM 25564</strain>
    </source>
</reference>
<dbReference type="NCBIfam" id="TIGR03930">
    <property type="entry name" value="WXG100_ESAT6"/>
    <property type="match status" value="1"/>
</dbReference>
<dbReference type="Pfam" id="PF06013">
    <property type="entry name" value="WXG100"/>
    <property type="match status" value="1"/>
</dbReference>
<organism evidence="2 3">
    <name type="scientific">Microbacterium radiodurans</name>
    <dbReference type="NCBI Taxonomy" id="661398"/>
    <lineage>
        <taxon>Bacteria</taxon>
        <taxon>Bacillati</taxon>
        <taxon>Actinomycetota</taxon>
        <taxon>Actinomycetes</taxon>
        <taxon>Micrococcales</taxon>
        <taxon>Microbacteriaceae</taxon>
        <taxon>Microbacterium</taxon>
    </lineage>
</organism>
<name>A0A5J5IP38_9MICO</name>
<dbReference type="AlphaFoldDB" id="A0A5J5IP38"/>
<dbReference type="SUPFAM" id="SSF140453">
    <property type="entry name" value="EsxAB dimer-like"/>
    <property type="match status" value="1"/>
</dbReference>